<proteinExistence type="inferred from homology"/>
<name>A0A7W4JAQ7_9PROT</name>
<sequence length="281" mass="29993">MLSDAAGSGAAGLAALWAARYRAGTAPGGLPDEAMLRHLMAHRSVRAYRPDPVPESVLDGAVAAAQSASTSSNLQVWSVVAVEDAERRGRLADLAGGQAHIRQAPLFLAWLVDLSRLARMGEVRAHATEGLDYLETFLVGVVDATLAAQNAAAFLEAQGLGIVYIGGLRNHPEQVARELGLPDRCMAVFGMCVGHPDPDRPAAIKPRLPQSVVLHRERYDCAGEGEAIGRYDGADEAFQREQGLASRAWSDVMLRRVAGPQSLSGRDRLREALDALGFALR</sequence>
<evidence type="ECO:0000313" key="7">
    <source>
        <dbReference type="EMBL" id="MBB2177743.1"/>
    </source>
</evidence>
<keyword evidence="3 5" id="KW-0288">FMN</keyword>
<dbReference type="PIRSF" id="PIRSF005426">
    <property type="entry name" value="Frp"/>
    <property type="match status" value="1"/>
</dbReference>
<dbReference type="PANTHER" id="PTHR43425:SF2">
    <property type="entry name" value="OXYGEN-INSENSITIVE NADPH NITROREDUCTASE"/>
    <property type="match status" value="1"/>
</dbReference>
<dbReference type="InterPro" id="IPR016446">
    <property type="entry name" value="Flavin_OxRdtase_Frp"/>
</dbReference>
<dbReference type="InterPro" id="IPR029479">
    <property type="entry name" value="Nitroreductase"/>
</dbReference>
<evidence type="ECO:0000313" key="8">
    <source>
        <dbReference type="Proteomes" id="UP000525623"/>
    </source>
</evidence>
<keyword evidence="8" id="KW-1185">Reference proteome</keyword>
<evidence type="ECO:0000256" key="3">
    <source>
        <dbReference type="ARBA" id="ARBA00022643"/>
    </source>
</evidence>
<gene>
    <name evidence="7" type="ORF">HLH29_00925</name>
</gene>
<keyword evidence="5" id="KW-0521">NADP</keyword>
<keyword evidence="2 5" id="KW-0285">Flavoprotein</keyword>
<feature type="domain" description="Nitroreductase" evidence="6">
    <location>
        <begin position="40"/>
        <end position="195"/>
    </location>
</feature>
<evidence type="ECO:0000259" key="6">
    <source>
        <dbReference type="Pfam" id="PF00881"/>
    </source>
</evidence>
<comment type="similarity">
    <text evidence="1 5">Belongs to the flavin oxidoreductase frp family.</text>
</comment>
<dbReference type="AlphaFoldDB" id="A0A7W4JAQ7"/>
<dbReference type="EMBL" id="JABEQL010000001">
    <property type="protein sequence ID" value="MBB2177743.1"/>
    <property type="molecule type" value="Genomic_DNA"/>
</dbReference>
<evidence type="ECO:0000256" key="1">
    <source>
        <dbReference type="ARBA" id="ARBA00008366"/>
    </source>
</evidence>
<protein>
    <submittedName>
        <fullName evidence="7">NADPH-dependent oxidoreductase</fullName>
    </submittedName>
</protein>
<dbReference type="GO" id="GO:0016491">
    <property type="term" value="F:oxidoreductase activity"/>
    <property type="evidence" value="ECO:0007669"/>
    <property type="project" value="UniProtKB-UniRule"/>
</dbReference>
<organism evidence="7 8">
    <name type="scientific">Gluconacetobacter tumulicola</name>
    <dbReference type="NCBI Taxonomy" id="1017177"/>
    <lineage>
        <taxon>Bacteria</taxon>
        <taxon>Pseudomonadati</taxon>
        <taxon>Pseudomonadota</taxon>
        <taxon>Alphaproteobacteria</taxon>
        <taxon>Acetobacterales</taxon>
        <taxon>Acetobacteraceae</taxon>
        <taxon>Gluconacetobacter</taxon>
    </lineage>
</organism>
<accession>A0A7W4JAQ7</accession>
<dbReference type="Gene3D" id="3.40.109.10">
    <property type="entry name" value="NADH Oxidase"/>
    <property type="match status" value="1"/>
</dbReference>
<dbReference type="InterPro" id="IPR000415">
    <property type="entry name" value="Nitroreductase-like"/>
</dbReference>
<evidence type="ECO:0000256" key="2">
    <source>
        <dbReference type="ARBA" id="ARBA00022630"/>
    </source>
</evidence>
<keyword evidence="4 5" id="KW-0560">Oxidoreductase</keyword>
<dbReference type="Proteomes" id="UP000525623">
    <property type="component" value="Unassembled WGS sequence"/>
</dbReference>
<dbReference type="Pfam" id="PF00881">
    <property type="entry name" value="Nitroreductase"/>
    <property type="match status" value="1"/>
</dbReference>
<dbReference type="PANTHER" id="PTHR43425">
    <property type="entry name" value="OXYGEN-INSENSITIVE NADPH NITROREDUCTASE"/>
    <property type="match status" value="1"/>
</dbReference>
<dbReference type="RefSeq" id="WP_182964123.1">
    <property type="nucleotide sequence ID" value="NZ_BAABGC010000002.1"/>
</dbReference>
<evidence type="ECO:0000256" key="4">
    <source>
        <dbReference type="ARBA" id="ARBA00023002"/>
    </source>
</evidence>
<evidence type="ECO:0000256" key="5">
    <source>
        <dbReference type="PIRNR" id="PIRNR005426"/>
    </source>
</evidence>
<dbReference type="SUPFAM" id="SSF55469">
    <property type="entry name" value="FMN-dependent nitroreductase-like"/>
    <property type="match status" value="1"/>
</dbReference>
<comment type="caution">
    <text evidence="7">The sequence shown here is derived from an EMBL/GenBank/DDBJ whole genome shotgun (WGS) entry which is preliminary data.</text>
</comment>
<reference evidence="7 8" key="1">
    <citation type="submission" date="2020-04" db="EMBL/GenBank/DDBJ databases">
        <title>Description of novel Gluconacetobacter.</title>
        <authorList>
            <person name="Sombolestani A."/>
        </authorList>
    </citation>
    <scope>NUCLEOTIDE SEQUENCE [LARGE SCALE GENOMIC DNA]</scope>
    <source>
        <strain evidence="7 8">LMG 27725</strain>
    </source>
</reference>